<dbReference type="EMBL" id="NTFS01000048">
    <property type="protein sequence ID" value="PAX59522.1"/>
    <property type="molecule type" value="Genomic_DNA"/>
</dbReference>
<dbReference type="GO" id="GO:0016020">
    <property type="term" value="C:membrane"/>
    <property type="evidence" value="ECO:0007669"/>
    <property type="project" value="TreeGrafter"/>
</dbReference>
<comment type="caution">
    <text evidence="2">The sequence shown here is derived from an EMBL/GenBank/DDBJ whole genome shotgun (WGS) entry which is preliminary data.</text>
</comment>
<dbReference type="OrthoDB" id="495620at2"/>
<dbReference type="PANTHER" id="PTHR43798:SF33">
    <property type="entry name" value="HYDROLASE, PUTATIVE (AFU_ORTHOLOGUE AFUA_2G14860)-RELATED"/>
    <property type="match status" value="1"/>
</dbReference>
<dbReference type="AlphaFoldDB" id="A0A2A2TM69"/>
<dbReference type="InterPro" id="IPR029058">
    <property type="entry name" value="AB_hydrolase_fold"/>
</dbReference>
<dbReference type="Pfam" id="PF00561">
    <property type="entry name" value="Abhydrolase_1"/>
    <property type="match status" value="1"/>
</dbReference>
<dbReference type="PANTHER" id="PTHR43798">
    <property type="entry name" value="MONOACYLGLYCEROL LIPASE"/>
    <property type="match status" value="1"/>
</dbReference>
<name>A0A2A2TM69_9CYAN</name>
<reference evidence="2 3" key="1">
    <citation type="submission" date="2017-08" db="EMBL/GenBank/DDBJ databases">
        <title>Draft genome sequence of filamentous cyanobacterium Calothrix elsteri CCALA 953.</title>
        <authorList>
            <person name="Gagunashvili A.N."/>
            <person name="Elster J."/>
            <person name="Andresson O.S."/>
        </authorList>
    </citation>
    <scope>NUCLEOTIDE SEQUENCE [LARGE SCALE GENOMIC DNA]</scope>
    <source>
        <strain evidence="2 3">CCALA 953</strain>
    </source>
</reference>
<protein>
    <submittedName>
        <fullName evidence="2">Alpha/beta hydrolase</fullName>
    </submittedName>
</protein>
<evidence type="ECO:0000313" key="3">
    <source>
        <dbReference type="Proteomes" id="UP000218238"/>
    </source>
</evidence>
<evidence type="ECO:0000259" key="1">
    <source>
        <dbReference type="Pfam" id="PF00561"/>
    </source>
</evidence>
<keyword evidence="2" id="KW-0378">Hydrolase</keyword>
<accession>A0A2A2TM69</accession>
<dbReference type="InterPro" id="IPR000073">
    <property type="entry name" value="AB_hydrolase_1"/>
</dbReference>
<dbReference type="GO" id="GO:0016787">
    <property type="term" value="F:hydrolase activity"/>
    <property type="evidence" value="ECO:0007669"/>
    <property type="project" value="UniProtKB-KW"/>
</dbReference>
<gene>
    <name evidence="2" type="ORF">CK510_06585</name>
</gene>
<dbReference type="SUPFAM" id="SSF53474">
    <property type="entry name" value="alpha/beta-Hydrolases"/>
    <property type="match status" value="1"/>
</dbReference>
<sequence>MINYSIKDALVGCPINLRNGVNLQVCYTPGNNPAMVFLHGGTGNRFNLRSQYEFAQTQGWEALTYDLAGHGQSSSYPKYSIGRHCRDLKRLLQYFEIKSPILCCHSYGVPIGLEFAQRYPVSGIIAIAGGTHNLVPWWEIPLMKFMEWGGRFIYHLPGVQSITNSFSSTYNHDVIKKFFLECPVPTDSQSYKALDIFWEYSFFNRNPLFKISDIPVLILTGGKDPMFTVEMGNELASLFANHQHLHFPNAGHLVMAECFELVNISIANWVKTQIHQETFTSQKK</sequence>
<dbReference type="RefSeq" id="WP_095720939.1">
    <property type="nucleotide sequence ID" value="NZ_NTFS01000048.1"/>
</dbReference>
<organism evidence="2 3">
    <name type="scientific">Brunnivagina elsteri CCALA 953</name>
    <dbReference type="NCBI Taxonomy" id="987040"/>
    <lineage>
        <taxon>Bacteria</taxon>
        <taxon>Bacillati</taxon>
        <taxon>Cyanobacteriota</taxon>
        <taxon>Cyanophyceae</taxon>
        <taxon>Nostocales</taxon>
        <taxon>Calotrichaceae</taxon>
        <taxon>Brunnivagina</taxon>
    </lineage>
</organism>
<keyword evidence="3" id="KW-1185">Reference proteome</keyword>
<evidence type="ECO:0000313" key="2">
    <source>
        <dbReference type="EMBL" id="PAX59522.1"/>
    </source>
</evidence>
<dbReference type="InterPro" id="IPR050266">
    <property type="entry name" value="AB_hydrolase_sf"/>
</dbReference>
<proteinExistence type="predicted"/>
<feature type="domain" description="AB hydrolase-1" evidence="1">
    <location>
        <begin position="33"/>
        <end position="255"/>
    </location>
</feature>
<dbReference type="Proteomes" id="UP000218238">
    <property type="component" value="Unassembled WGS sequence"/>
</dbReference>
<dbReference type="Gene3D" id="3.40.50.1820">
    <property type="entry name" value="alpha/beta hydrolase"/>
    <property type="match status" value="1"/>
</dbReference>